<accession>A0AAD7HL41</accession>
<gene>
    <name evidence="1" type="ORF">B0H16DRAFT_1473395</name>
</gene>
<sequence length="217" mass="24143">MLALSPVTCRLPVVPVAMPQIIGPRGFVSSAVNHQMGSKDLTKTINPFQGMASSLSLHTQPMLPECPHRYQSPESVLVNFQGRSKGAEFYIMIRCSGFFKIFQVNVLCGTTMFASAFPGDGFQEYNVILLAMVQSVGKWSSARQAGTIIYPIPRHVVFQSLKNAEGIAVLLVEGHQSVCRHYLNLTPCNYIGRPRLGIVREKGEIFWEMKSLYDCQE</sequence>
<keyword evidence="2" id="KW-1185">Reference proteome</keyword>
<name>A0AAD7HL41_9AGAR</name>
<evidence type="ECO:0000313" key="2">
    <source>
        <dbReference type="Proteomes" id="UP001215598"/>
    </source>
</evidence>
<organism evidence="1 2">
    <name type="scientific">Mycena metata</name>
    <dbReference type="NCBI Taxonomy" id="1033252"/>
    <lineage>
        <taxon>Eukaryota</taxon>
        <taxon>Fungi</taxon>
        <taxon>Dikarya</taxon>
        <taxon>Basidiomycota</taxon>
        <taxon>Agaricomycotina</taxon>
        <taxon>Agaricomycetes</taxon>
        <taxon>Agaricomycetidae</taxon>
        <taxon>Agaricales</taxon>
        <taxon>Marasmiineae</taxon>
        <taxon>Mycenaceae</taxon>
        <taxon>Mycena</taxon>
    </lineage>
</organism>
<proteinExistence type="predicted"/>
<dbReference type="Proteomes" id="UP001215598">
    <property type="component" value="Unassembled WGS sequence"/>
</dbReference>
<comment type="caution">
    <text evidence="1">The sequence shown here is derived from an EMBL/GenBank/DDBJ whole genome shotgun (WGS) entry which is preliminary data.</text>
</comment>
<dbReference type="EMBL" id="JARKIB010000220">
    <property type="protein sequence ID" value="KAJ7722414.1"/>
    <property type="molecule type" value="Genomic_DNA"/>
</dbReference>
<evidence type="ECO:0000313" key="1">
    <source>
        <dbReference type="EMBL" id="KAJ7722414.1"/>
    </source>
</evidence>
<protein>
    <submittedName>
        <fullName evidence="1">Uncharacterized protein</fullName>
    </submittedName>
</protein>
<reference evidence="1" key="1">
    <citation type="submission" date="2023-03" db="EMBL/GenBank/DDBJ databases">
        <title>Massive genome expansion in bonnet fungi (Mycena s.s.) driven by repeated elements and novel gene families across ecological guilds.</title>
        <authorList>
            <consortium name="Lawrence Berkeley National Laboratory"/>
            <person name="Harder C.B."/>
            <person name="Miyauchi S."/>
            <person name="Viragh M."/>
            <person name="Kuo A."/>
            <person name="Thoen E."/>
            <person name="Andreopoulos B."/>
            <person name="Lu D."/>
            <person name="Skrede I."/>
            <person name="Drula E."/>
            <person name="Henrissat B."/>
            <person name="Morin E."/>
            <person name="Kohler A."/>
            <person name="Barry K."/>
            <person name="LaButti K."/>
            <person name="Morin E."/>
            <person name="Salamov A."/>
            <person name="Lipzen A."/>
            <person name="Mereny Z."/>
            <person name="Hegedus B."/>
            <person name="Baldrian P."/>
            <person name="Stursova M."/>
            <person name="Weitz H."/>
            <person name="Taylor A."/>
            <person name="Grigoriev I.V."/>
            <person name="Nagy L.G."/>
            <person name="Martin F."/>
            <person name="Kauserud H."/>
        </authorList>
    </citation>
    <scope>NUCLEOTIDE SEQUENCE</scope>
    <source>
        <strain evidence="1">CBHHK182m</strain>
    </source>
</reference>
<dbReference type="AlphaFoldDB" id="A0AAD7HL41"/>